<evidence type="ECO:0000313" key="2">
    <source>
        <dbReference type="Proteomes" id="UP000054566"/>
    </source>
</evidence>
<reference evidence="2" key="1">
    <citation type="submission" date="2015-07" db="EMBL/GenBank/DDBJ databases">
        <title>Annotation of Plasmodium falciparum RAJ116.</title>
        <authorList>
            <consortium name="The Broad Institute Genome Sequencing Platform"/>
            <person name="Volkman S.K."/>
            <person name="Neafsey D.E."/>
            <person name="Dash A.P."/>
            <person name="Chitnis C.E."/>
            <person name="Hartl D.L."/>
            <person name="Young S.K."/>
            <person name="Zeng Q."/>
            <person name="Koehrsen M."/>
            <person name="Alvarado L."/>
            <person name="Berlin A."/>
            <person name="Borenstein D."/>
            <person name="Chapman S.B."/>
            <person name="Chen Z."/>
            <person name="Engels R."/>
            <person name="Freedman E."/>
            <person name="Gellesch M."/>
            <person name="Goldberg J."/>
            <person name="Griggs A."/>
            <person name="Gujja S."/>
            <person name="Heilman E.R."/>
            <person name="Heiman D.I."/>
            <person name="Howarth C."/>
            <person name="Jen D."/>
            <person name="Larson L."/>
            <person name="Mehta T."/>
            <person name="Neiman D."/>
            <person name="Park D."/>
            <person name="Pearson M."/>
            <person name="Roberts A."/>
            <person name="Saif S."/>
            <person name="Shea T."/>
            <person name="Shenoy N."/>
            <person name="Sisk P."/>
            <person name="Stolte C."/>
            <person name="Sykes S."/>
            <person name="Walk T."/>
            <person name="White J."/>
            <person name="Yandava C."/>
            <person name="Haas B."/>
            <person name="Henn M.R."/>
            <person name="Nusbaum C."/>
            <person name="Birren B."/>
        </authorList>
    </citation>
    <scope>NUCLEOTIDE SEQUENCE [LARGE SCALE GENOMIC DNA]</scope>
    <source>
        <strain evidence="2">RAJ116</strain>
    </source>
</reference>
<reference evidence="2" key="2">
    <citation type="submission" date="2015-07" db="EMBL/GenBank/DDBJ databases">
        <title>The genome sequence of Plasmodium falciparum RAJ116.</title>
        <authorList>
            <consortium name="The Broad Institute Genome Sequencing Platform"/>
            <person name="Volkman S.K."/>
            <person name="Neafsey D.E."/>
            <person name="Dash A.P."/>
            <person name="Chitnis C.E."/>
            <person name="Hartl D.L."/>
            <person name="Young S.K."/>
            <person name="Kodira C.D."/>
            <person name="Zeng Q."/>
            <person name="Koehrsen M."/>
            <person name="Godfrey P."/>
            <person name="Alvarado L."/>
            <person name="Berlin A."/>
            <person name="Borenstein D."/>
            <person name="Chen Z."/>
            <person name="Engels R."/>
            <person name="Freedman E."/>
            <person name="Gellesch M."/>
            <person name="Goldberg J."/>
            <person name="Griggs A."/>
            <person name="Gujja S."/>
            <person name="Heiman D."/>
            <person name="Hepburn T."/>
            <person name="Howarth C."/>
            <person name="Jen D."/>
            <person name="Larson L."/>
            <person name="Lewis B."/>
            <person name="Mehta T."/>
            <person name="Park D."/>
            <person name="Pearson M."/>
            <person name="Roberts A."/>
            <person name="Saif S."/>
            <person name="Shea T."/>
            <person name="Shenoy N."/>
            <person name="Sisk P."/>
            <person name="Stolte C."/>
            <person name="Sykes S."/>
            <person name="Walk T."/>
            <person name="White J."/>
            <person name="Yandava C."/>
            <person name="Wirth D.F."/>
            <person name="Nusbaum C."/>
            <person name="Birren B."/>
        </authorList>
    </citation>
    <scope>NUCLEOTIDE SEQUENCE [LARGE SCALE GENOMIC DNA]</scope>
    <source>
        <strain evidence="2">RAJ116</strain>
    </source>
</reference>
<dbReference type="AlphaFoldDB" id="A0A0L0CYR0"/>
<dbReference type="EMBL" id="GG664520">
    <property type="protein sequence ID" value="KNC37433.1"/>
    <property type="molecule type" value="Genomic_DNA"/>
</dbReference>
<dbReference type="OrthoDB" id="496749at2759"/>
<sequence length="109" mass="12889">AIRNSLKCAMKLNDDFSMMQKTQLWEYMIKVGMNELCLEKIRSMNYNSCKRLFDINVYMSKYPKGKENALIVQKIPTMTFSSYIKKRKNSNISIEEKKNEKREKKCVAS</sequence>
<evidence type="ECO:0000313" key="1">
    <source>
        <dbReference type="EMBL" id="KNC37433.1"/>
    </source>
</evidence>
<feature type="non-terminal residue" evidence="1">
    <location>
        <position position="1"/>
    </location>
</feature>
<accession>A0A0L0CYR0</accession>
<organism evidence="1 2">
    <name type="scientific">Plasmodium falciparum RAJ116</name>
    <dbReference type="NCBI Taxonomy" id="580058"/>
    <lineage>
        <taxon>Eukaryota</taxon>
        <taxon>Sar</taxon>
        <taxon>Alveolata</taxon>
        <taxon>Apicomplexa</taxon>
        <taxon>Aconoidasida</taxon>
        <taxon>Haemosporida</taxon>
        <taxon>Plasmodiidae</taxon>
        <taxon>Plasmodium</taxon>
        <taxon>Plasmodium (Laverania)</taxon>
    </lineage>
</organism>
<proteinExistence type="predicted"/>
<name>A0A0L0CYR0_PLAFA</name>
<protein>
    <submittedName>
        <fullName evidence="1">Uncharacterized protein</fullName>
    </submittedName>
</protein>
<gene>
    <name evidence="1" type="ORF">PFLG_02576</name>
</gene>
<dbReference type="Proteomes" id="UP000054566">
    <property type="component" value="Unassembled WGS sequence"/>
</dbReference>